<comment type="caution">
    <text evidence="1">The sequence shown here is derived from an EMBL/GenBank/DDBJ whole genome shotgun (WGS) entry which is preliminary data.</text>
</comment>
<proteinExistence type="predicted"/>
<dbReference type="EMBL" id="JANZXA010000001">
    <property type="protein sequence ID" value="MCT2397947.1"/>
    <property type="molecule type" value="Genomic_DNA"/>
</dbReference>
<accession>A0ABT2HZZ3</accession>
<evidence type="ECO:0000313" key="2">
    <source>
        <dbReference type="Proteomes" id="UP001165583"/>
    </source>
</evidence>
<evidence type="ECO:0000313" key="1">
    <source>
        <dbReference type="EMBL" id="MCT2397947.1"/>
    </source>
</evidence>
<sequence length="57" mass="6598">MFRLLERHQKLDLLLARARARRFADPAEIAGLRKRKTRLRNRLARLFAPPTACAASL</sequence>
<name>A0ABT2HZZ3_9SPHN</name>
<dbReference type="Pfam" id="PF04325">
    <property type="entry name" value="DUF465"/>
    <property type="match status" value="1"/>
</dbReference>
<protein>
    <submittedName>
        <fullName evidence="1">DUF465 domain-containing protein</fullName>
    </submittedName>
</protein>
<reference evidence="1" key="1">
    <citation type="submission" date="2022-09" db="EMBL/GenBank/DDBJ databases">
        <title>Novosphingobium sp. Nov., a polycyclic aromatic hydrocarbon-degrading bacterium isolated form mangrove sediments in HongKong.</title>
        <authorList>
            <person name="Hu Z."/>
        </authorList>
    </citation>
    <scope>NUCLEOTIDE SEQUENCE</scope>
    <source>
        <strain evidence="1">HK4-1</strain>
    </source>
</reference>
<gene>
    <name evidence="1" type="ORF">NZK81_00140</name>
</gene>
<dbReference type="InterPro" id="IPR007420">
    <property type="entry name" value="DUF465"/>
</dbReference>
<dbReference type="Proteomes" id="UP001165583">
    <property type="component" value="Unassembled WGS sequence"/>
</dbReference>
<organism evidence="1 2">
    <name type="scientific">Novosphingobium mangrovi</name>
    <name type="common">ex Huang et al. 2023</name>
    <dbReference type="NCBI Taxonomy" id="2976432"/>
    <lineage>
        <taxon>Bacteria</taxon>
        <taxon>Pseudomonadati</taxon>
        <taxon>Pseudomonadota</taxon>
        <taxon>Alphaproteobacteria</taxon>
        <taxon>Sphingomonadales</taxon>
        <taxon>Sphingomonadaceae</taxon>
        <taxon>Novosphingobium</taxon>
    </lineage>
</organism>
<keyword evidence="2" id="KW-1185">Reference proteome</keyword>